<proteinExistence type="predicted"/>
<gene>
    <name evidence="1" type="ORF">MNBD_BACTEROID01-2146</name>
</gene>
<evidence type="ECO:0000313" key="1">
    <source>
        <dbReference type="EMBL" id="VAW24465.1"/>
    </source>
</evidence>
<reference evidence="1" key="1">
    <citation type="submission" date="2018-06" db="EMBL/GenBank/DDBJ databases">
        <authorList>
            <person name="Zhirakovskaya E."/>
        </authorList>
    </citation>
    <scope>NUCLEOTIDE SEQUENCE</scope>
</reference>
<accession>A0A3B0U0T2</accession>
<sequence>MKFLLQNNRIIIQIRWIMMMLKIFLHHFISYVSGTPNSVTNGPKMSSPISFAKFWVFLLESPRSSAFQPFYNITNILRWPIFYVDMHMIFTYDSFKNANIFNITYLFNQFSTSPLNISFKHLIPIFGYPYNMSSKDRHCMATSSLFFHKTKLINCVATESLALKVHSFN</sequence>
<name>A0A3B0U0T2_9ZZZZ</name>
<organism evidence="1">
    <name type="scientific">hydrothermal vent metagenome</name>
    <dbReference type="NCBI Taxonomy" id="652676"/>
    <lineage>
        <taxon>unclassified sequences</taxon>
        <taxon>metagenomes</taxon>
        <taxon>ecological metagenomes</taxon>
    </lineage>
</organism>
<dbReference type="AlphaFoldDB" id="A0A3B0U0T2"/>
<protein>
    <submittedName>
        <fullName evidence="1">Uncharacterized protein</fullName>
    </submittedName>
</protein>
<dbReference type="EMBL" id="UOEP01000216">
    <property type="protein sequence ID" value="VAW24465.1"/>
    <property type="molecule type" value="Genomic_DNA"/>
</dbReference>